<dbReference type="GO" id="GO:0008021">
    <property type="term" value="C:synaptic vesicle"/>
    <property type="evidence" value="ECO:0007669"/>
    <property type="project" value="UniProtKB-SubCell"/>
</dbReference>
<comment type="similarity">
    <text evidence="3 7">Belongs to the PRA1 family.</text>
</comment>
<evidence type="ECO:0000256" key="8">
    <source>
        <dbReference type="SAM" id="MobiDB-lite"/>
    </source>
</evidence>
<evidence type="ECO:0000256" key="4">
    <source>
        <dbReference type="ARBA" id="ARBA00022692"/>
    </source>
</evidence>
<evidence type="ECO:0000313" key="10">
    <source>
        <dbReference type="Proteomes" id="UP000821837"/>
    </source>
</evidence>
<dbReference type="PANTHER" id="PTHR19317">
    <property type="entry name" value="PRENYLATED RAB ACCEPTOR 1-RELATED"/>
    <property type="match status" value="1"/>
</dbReference>
<feature type="transmembrane region" description="Helical" evidence="7">
    <location>
        <begin position="169"/>
        <end position="189"/>
    </location>
</feature>
<feature type="compositionally biased region" description="Basic and acidic residues" evidence="8">
    <location>
        <begin position="20"/>
        <end position="31"/>
    </location>
</feature>
<evidence type="ECO:0000256" key="5">
    <source>
        <dbReference type="ARBA" id="ARBA00022989"/>
    </source>
</evidence>
<comment type="subcellular location">
    <subcellularLocation>
        <location evidence="2">Cytoplasmic vesicle</location>
        <location evidence="2">Secretory vesicle</location>
        <location evidence="2">Synaptic vesicle</location>
    </subcellularLocation>
    <subcellularLocation>
        <location evidence="1 7">Membrane</location>
        <topology evidence="1 7">Multi-pass membrane protein</topology>
    </subcellularLocation>
</comment>
<evidence type="ECO:0000256" key="3">
    <source>
        <dbReference type="ARBA" id="ARBA00006483"/>
    </source>
</evidence>
<dbReference type="GO" id="GO:0005794">
    <property type="term" value="C:Golgi apparatus"/>
    <property type="evidence" value="ECO:0007669"/>
    <property type="project" value="TreeGrafter"/>
</dbReference>
<reference evidence="9" key="1">
    <citation type="journal article" date="2020" name="Cell">
        <title>Large-Scale Comparative Analyses of Tick Genomes Elucidate Their Genetic Diversity and Vector Capacities.</title>
        <authorList>
            <consortium name="Tick Genome and Microbiome Consortium (TIGMIC)"/>
            <person name="Jia N."/>
            <person name="Wang J."/>
            <person name="Shi W."/>
            <person name="Du L."/>
            <person name="Sun Y."/>
            <person name="Zhan W."/>
            <person name="Jiang J.F."/>
            <person name="Wang Q."/>
            <person name="Zhang B."/>
            <person name="Ji P."/>
            <person name="Bell-Sakyi L."/>
            <person name="Cui X.M."/>
            <person name="Yuan T.T."/>
            <person name="Jiang B.G."/>
            <person name="Yang W.F."/>
            <person name="Lam T.T."/>
            <person name="Chang Q.C."/>
            <person name="Ding S.J."/>
            <person name="Wang X.J."/>
            <person name="Zhu J.G."/>
            <person name="Ruan X.D."/>
            <person name="Zhao L."/>
            <person name="Wei J.T."/>
            <person name="Ye R.Z."/>
            <person name="Que T.C."/>
            <person name="Du C.H."/>
            <person name="Zhou Y.H."/>
            <person name="Cheng J.X."/>
            <person name="Dai P.F."/>
            <person name="Guo W.B."/>
            <person name="Han X.H."/>
            <person name="Huang E.J."/>
            <person name="Li L.F."/>
            <person name="Wei W."/>
            <person name="Gao Y.C."/>
            <person name="Liu J.Z."/>
            <person name="Shao H.Z."/>
            <person name="Wang X."/>
            <person name="Wang C.C."/>
            <person name="Yang T.C."/>
            <person name="Huo Q.B."/>
            <person name="Li W."/>
            <person name="Chen H.Y."/>
            <person name="Chen S.E."/>
            <person name="Zhou L.G."/>
            <person name="Ni X.B."/>
            <person name="Tian J.H."/>
            <person name="Sheng Y."/>
            <person name="Liu T."/>
            <person name="Pan Y.S."/>
            <person name="Xia L.Y."/>
            <person name="Li J."/>
            <person name="Zhao F."/>
            <person name="Cao W.C."/>
        </authorList>
    </citation>
    <scope>NUCLEOTIDE SEQUENCE</scope>
    <source>
        <strain evidence="9">Rsan-2018</strain>
    </source>
</reference>
<evidence type="ECO:0000256" key="7">
    <source>
        <dbReference type="RuleBase" id="RU363107"/>
    </source>
</evidence>
<proteinExistence type="inferred from homology"/>
<keyword evidence="6 7" id="KW-0472">Membrane</keyword>
<dbReference type="InterPro" id="IPR004895">
    <property type="entry name" value="Prenylated_rab_accept_PRA1"/>
</dbReference>
<dbReference type="AlphaFoldDB" id="A0A9D4QF05"/>
<dbReference type="VEuPathDB" id="VectorBase:RSAN_040125"/>
<dbReference type="Pfam" id="PF03208">
    <property type="entry name" value="PRA1"/>
    <property type="match status" value="1"/>
</dbReference>
<evidence type="ECO:0000313" key="9">
    <source>
        <dbReference type="EMBL" id="KAH7976590.1"/>
    </source>
</evidence>
<name>A0A9D4QF05_RHISA</name>
<sequence length="232" mass="25169">MNREQGDIGDSFDSSIPKFPEPKSPEPKTQSDDASAVADRIVTPAPFRRRLSPAQEESDLSRTIIFWCCEQFNRAQPWSVCLDPGKVSPPRSFKEFVDRLSSNLDAFRGNYFALLLAVLALNVTGEVTLVLAVAAVVLVCAALKLHEEGDRATIWGTETTMIGGKNHRLMLAVAVALPLMYFVDMWTAVTWSFGATTAIGFVHASLHAGPGAAAVLAKKLEPIPEEGDVPSQ</sequence>
<reference evidence="9" key="2">
    <citation type="submission" date="2021-09" db="EMBL/GenBank/DDBJ databases">
        <authorList>
            <person name="Jia N."/>
            <person name="Wang J."/>
            <person name="Shi W."/>
            <person name="Du L."/>
            <person name="Sun Y."/>
            <person name="Zhan W."/>
            <person name="Jiang J."/>
            <person name="Wang Q."/>
            <person name="Zhang B."/>
            <person name="Ji P."/>
            <person name="Sakyi L.B."/>
            <person name="Cui X."/>
            <person name="Yuan T."/>
            <person name="Jiang B."/>
            <person name="Yang W."/>
            <person name="Lam T.T.-Y."/>
            <person name="Chang Q."/>
            <person name="Ding S."/>
            <person name="Wang X."/>
            <person name="Zhu J."/>
            <person name="Ruan X."/>
            <person name="Zhao L."/>
            <person name="Wei J."/>
            <person name="Que T."/>
            <person name="Du C."/>
            <person name="Cheng J."/>
            <person name="Dai P."/>
            <person name="Han X."/>
            <person name="Huang E."/>
            <person name="Gao Y."/>
            <person name="Liu J."/>
            <person name="Shao H."/>
            <person name="Ye R."/>
            <person name="Li L."/>
            <person name="Wei W."/>
            <person name="Wang X."/>
            <person name="Wang C."/>
            <person name="Huo Q."/>
            <person name="Li W."/>
            <person name="Guo W."/>
            <person name="Chen H."/>
            <person name="Chen S."/>
            <person name="Zhou L."/>
            <person name="Zhou L."/>
            <person name="Ni X."/>
            <person name="Tian J."/>
            <person name="Zhou Y."/>
            <person name="Sheng Y."/>
            <person name="Liu T."/>
            <person name="Pan Y."/>
            <person name="Xia L."/>
            <person name="Li J."/>
            <person name="Zhao F."/>
            <person name="Cao W."/>
        </authorList>
    </citation>
    <scope>NUCLEOTIDE SEQUENCE</scope>
    <source>
        <strain evidence="9">Rsan-2018</strain>
        <tissue evidence="9">Larvae</tissue>
    </source>
</reference>
<comment type="caution">
    <text evidence="9">The sequence shown here is derived from an EMBL/GenBank/DDBJ whole genome shotgun (WGS) entry which is preliminary data.</text>
</comment>
<evidence type="ECO:0000256" key="2">
    <source>
        <dbReference type="ARBA" id="ARBA00004234"/>
    </source>
</evidence>
<evidence type="ECO:0000256" key="6">
    <source>
        <dbReference type="ARBA" id="ARBA00023136"/>
    </source>
</evidence>
<keyword evidence="4 7" id="KW-0812">Transmembrane</keyword>
<dbReference type="PANTHER" id="PTHR19317:SF0">
    <property type="entry name" value="PRENYLATED RAB ACCEPTOR PROTEIN 1"/>
    <property type="match status" value="1"/>
</dbReference>
<keyword evidence="5 7" id="KW-1133">Transmembrane helix</keyword>
<accession>A0A9D4QF05</accession>
<protein>
    <recommendedName>
        <fullName evidence="7">PRA1 family protein</fullName>
    </recommendedName>
</protein>
<feature type="region of interest" description="Disordered" evidence="8">
    <location>
        <begin position="1"/>
        <end position="37"/>
    </location>
</feature>
<gene>
    <name evidence="9" type="ORF">HPB52_016857</name>
</gene>
<keyword evidence="10" id="KW-1185">Reference proteome</keyword>
<dbReference type="Proteomes" id="UP000821837">
    <property type="component" value="Chromosome 10"/>
</dbReference>
<organism evidence="9 10">
    <name type="scientific">Rhipicephalus sanguineus</name>
    <name type="common">Brown dog tick</name>
    <name type="synonym">Ixodes sanguineus</name>
    <dbReference type="NCBI Taxonomy" id="34632"/>
    <lineage>
        <taxon>Eukaryota</taxon>
        <taxon>Metazoa</taxon>
        <taxon>Ecdysozoa</taxon>
        <taxon>Arthropoda</taxon>
        <taxon>Chelicerata</taxon>
        <taxon>Arachnida</taxon>
        <taxon>Acari</taxon>
        <taxon>Parasitiformes</taxon>
        <taxon>Ixodida</taxon>
        <taxon>Ixodoidea</taxon>
        <taxon>Ixodidae</taxon>
        <taxon>Rhipicephalinae</taxon>
        <taxon>Rhipicephalus</taxon>
        <taxon>Rhipicephalus</taxon>
    </lineage>
</organism>
<dbReference type="EMBL" id="JABSTV010001246">
    <property type="protein sequence ID" value="KAH7976590.1"/>
    <property type="molecule type" value="Genomic_DNA"/>
</dbReference>
<evidence type="ECO:0000256" key="1">
    <source>
        <dbReference type="ARBA" id="ARBA00004141"/>
    </source>
</evidence>
<feature type="transmembrane region" description="Helical" evidence="7">
    <location>
        <begin position="111"/>
        <end position="143"/>
    </location>
</feature>
<dbReference type="GO" id="GO:0016020">
    <property type="term" value="C:membrane"/>
    <property type="evidence" value="ECO:0007669"/>
    <property type="project" value="UniProtKB-SubCell"/>
</dbReference>